<comment type="caution">
    <text evidence="6">The sequence shown here is derived from an EMBL/GenBank/DDBJ whole genome shotgun (WGS) entry which is preliminary data.</text>
</comment>
<dbReference type="InterPro" id="IPR009050">
    <property type="entry name" value="Globin-like_sf"/>
</dbReference>
<gene>
    <name evidence="6" type="ORF">BDD14_4966</name>
</gene>
<keyword evidence="3 5" id="KW-0479">Metal-binding</keyword>
<dbReference type="Proteomes" id="UP000292958">
    <property type="component" value="Unassembled WGS sequence"/>
</dbReference>
<keyword evidence="2 5" id="KW-0349">Heme</keyword>
<name>A0A4Q7Z1D5_9BACT</name>
<dbReference type="GO" id="GO:0020037">
    <property type="term" value="F:heme binding"/>
    <property type="evidence" value="ECO:0007669"/>
    <property type="project" value="InterPro"/>
</dbReference>
<accession>A0A4Q7Z1D5</accession>
<dbReference type="InterPro" id="IPR012292">
    <property type="entry name" value="Globin/Proto"/>
</dbReference>
<evidence type="ECO:0000256" key="1">
    <source>
        <dbReference type="ARBA" id="ARBA00022448"/>
    </source>
</evidence>
<keyword evidence="4 5" id="KW-0408">Iron</keyword>
<dbReference type="RefSeq" id="WP_130421763.1">
    <property type="nucleotide sequence ID" value="NZ_SHKW01000001.1"/>
</dbReference>
<proteinExistence type="predicted"/>
<evidence type="ECO:0000313" key="7">
    <source>
        <dbReference type="Proteomes" id="UP000292958"/>
    </source>
</evidence>
<dbReference type="Pfam" id="PF01152">
    <property type="entry name" value="Bac_globin"/>
    <property type="match status" value="1"/>
</dbReference>
<protein>
    <submittedName>
        <fullName evidence="6">Hemoglobin</fullName>
    </submittedName>
</protein>
<dbReference type="Gene3D" id="1.10.490.10">
    <property type="entry name" value="Globins"/>
    <property type="match status" value="1"/>
</dbReference>
<dbReference type="GO" id="GO:0019825">
    <property type="term" value="F:oxygen binding"/>
    <property type="evidence" value="ECO:0007669"/>
    <property type="project" value="InterPro"/>
</dbReference>
<dbReference type="GO" id="GO:0046872">
    <property type="term" value="F:metal ion binding"/>
    <property type="evidence" value="ECO:0007669"/>
    <property type="project" value="UniProtKB-KW"/>
</dbReference>
<dbReference type="AlphaFoldDB" id="A0A4Q7Z1D5"/>
<dbReference type="OrthoDB" id="25954at2"/>
<organism evidence="6 7">
    <name type="scientific">Edaphobacter modestus</name>
    <dbReference type="NCBI Taxonomy" id="388466"/>
    <lineage>
        <taxon>Bacteria</taxon>
        <taxon>Pseudomonadati</taxon>
        <taxon>Acidobacteriota</taxon>
        <taxon>Terriglobia</taxon>
        <taxon>Terriglobales</taxon>
        <taxon>Acidobacteriaceae</taxon>
        <taxon>Edaphobacter</taxon>
    </lineage>
</organism>
<dbReference type="SUPFAM" id="SSF46458">
    <property type="entry name" value="Globin-like"/>
    <property type="match status" value="1"/>
</dbReference>
<keyword evidence="7" id="KW-1185">Reference proteome</keyword>
<evidence type="ECO:0000256" key="5">
    <source>
        <dbReference type="PIRSR" id="PIRSR601486-1"/>
    </source>
</evidence>
<keyword evidence="1" id="KW-0813">Transport</keyword>
<dbReference type="CDD" id="cd08916">
    <property type="entry name" value="TrHb3_P"/>
    <property type="match status" value="1"/>
</dbReference>
<dbReference type="EMBL" id="SHKW01000001">
    <property type="protein sequence ID" value="RZU43309.1"/>
    <property type="molecule type" value="Genomic_DNA"/>
</dbReference>
<evidence type="ECO:0000256" key="2">
    <source>
        <dbReference type="ARBA" id="ARBA00022617"/>
    </source>
</evidence>
<reference evidence="6 7" key="1">
    <citation type="submission" date="2019-02" db="EMBL/GenBank/DDBJ databases">
        <title>Genomic Encyclopedia of Archaeal and Bacterial Type Strains, Phase II (KMG-II): from individual species to whole genera.</title>
        <authorList>
            <person name="Goeker M."/>
        </authorList>
    </citation>
    <scope>NUCLEOTIDE SEQUENCE [LARGE SCALE GENOMIC DNA]</scope>
    <source>
        <strain evidence="6 7">DSM 18101</strain>
    </source>
</reference>
<evidence type="ECO:0000256" key="4">
    <source>
        <dbReference type="ARBA" id="ARBA00023004"/>
    </source>
</evidence>
<evidence type="ECO:0000256" key="3">
    <source>
        <dbReference type="ARBA" id="ARBA00022723"/>
    </source>
</evidence>
<dbReference type="InterPro" id="IPR001486">
    <property type="entry name" value="Hemoglobin_trunc"/>
</dbReference>
<sequence length="126" mass="14341">MEPKITEAEIATLVDTFYARVRIDPDIGPIFNAIVGDWPHHLSTLKDFWSTILLTTSRYKGDPMMTHLQLPLDPEHFERWLSLFAVTANEVLPPRHAANVIARSQRIAQNFKAGIAYKRQQSPSTT</sequence>
<feature type="binding site" description="distal binding residue" evidence="5">
    <location>
        <position position="40"/>
    </location>
    <ligand>
        <name>heme</name>
        <dbReference type="ChEBI" id="CHEBI:30413"/>
    </ligand>
    <ligandPart>
        <name>Fe</name>
        <dbReference type="ChEBI" id="CHEBI:18248"/>
    </ligandPart>
</feature>
<evidence type="ECO:0000313" key="6">
    <source>
        <dbReference type="EMBL" id="RZU43309.1"/>
    </source>
</evidence>